<evidence type="ECO:0000313" key="2">
    <source>
        <dbReference type="EMBL" id="OAI84877.1"/>
    </source>
</evidence>
<evidence type="ECO:0000259" key="1">
    <source>
        <dbReference type="Pfam" id="PF20557"/>
    </source>
</evidence>
<name>A0A177SAA2_PSEPU</name>
<organism evidence="2 3">
    <name type="scientific">Pseudomonas putida</name>
    <name type="common">Arthrobacter siderocapsulatus</name>
    <dbReference type="NCBI Taxonomy" id="303"/>
    <lineage>
        <taxon>Bacteria</taxon>
        <taxon>Pseudomonadati</taxon>
        <taxon>Pseudomonadota</taxon>
        <taxon>Gammaproteobacteria</taxon>
        <taxon>Pseudomonadales</taxon>
        <taxon>Pseudomonadaceae</taxon>
        <taxon>Pseudomonas</taxon>
    </lineage>
</organism>
<reference evidence="2 3" key="1">
    <citation type="submission" date="2016-03" db="EMBL/GenBank/DDBJ databases">
        <title>Draft Genome Assembly of Pseudomonas putida strain CBF10-2.</title>
        <authorList>
            <person name="Iyer R.S."/>
            <person name="Damania A."/>
        </authorList>
    </citation>
    <scope>NUCLEOTIDE SEQUENCE [LARGE SCALE GENOMIC DNA]</scope>
    <source>
        <strain evidence="2 3">CBF10-2</strain>
    </source>
</reference>
<dbReference type="Proteomes" id="UP000077752">
    <property type="component" value="Unassembled WGS sequence"/>
</dbReference>
<dbReference type="EMBL" id="LUCV01000049">
    <property type="protein sequence ID" value="OAI84877.1"/>
    <property type="molecule type" value="Genomic_DNA"/>
</dbReference>
<dbReference type="RefSeq" id="WP_064304661.1">
    <property type="nucleotide sequence ID" value="NZ_LUCV01000049.1"/>
</dbReference>
<sequence>MPDFYGTLAGADAYLAARGNAAWAAATDEDKQAALVRASGYVDGMVGQQASNATAGCVYVFPGQKAGGYSQLLQWPRTGAVDRMGDQVPEDIVPPAIEQATYEAAAREQVAPGSLNPDFVPSQVVQREKVGPLEQEFAVAKNGNPSIRPVIGVIDSLLYPLLVVRCPAPAVYVV</sequence>
<proteinExistence type="predicted"/>
<dbReference type="Pfam" id="PF20557">
    <property type="entry name" value="DnaT_2"/>
    <property type="match status" value="1"/>
</dbReference>
<dbReference type="AlphaFoldDB" id="A0A177SAA2"/>
<gene>
    <name evidence="2" type="ORF">AYO28_03070</name>
</gene>
<accession>A0A177SAA2</accession>
<comment type="caution">
    <text evidence="2">The sequence shown here is derived from an EMBL/GenBank/DDBJ whole genome shotgun (WGS) entry which is preliminary data.</text>
</comment>
<feature type="domain" description="Putative DnaT-like" evidence="1">
    <location>
        <begin position="5"/>
        <end position="162"/>
    </location>
</feature>
<evidence type="ECO:0000313" key="3">
    <source>
        <dbReference type="Proteomes" id="UP000077752"/>
    </source>
</evidence>
<protein>
    <recommendedName>
        <fullName evidence="1">Putative DnaT-like domain-containing protein</fullName>
    </recommendedName>
</protein>
<dbReference type="InterPro" id="IPR046787">
    <property type="entry name" value="DnaT_2"/>
</dbReference>